<dbReference type="AlphaFoldDB" id="A0A4Z2F515"/>
<evidence type="ECO:0000256" key="1">
    <source>
        <dbReference type="SAM" id="MobiDB-lite"/>
    </source>
</evidence>
<organism evidence="2 3">
    <name type="scientific">Liparis tanakae</name>
    <name type="common">Tanaka's snailfish</name>
    <dbReference type="NCBI Taxonomy" id="230148"/>
    <lineage>
        <taxon>Eukaryota</taxon>
        <taxon>Metazoa</taxon>
        <taxon>Chordata</taxon>
        <taxon>Craniata</taxon>
        <taxon>Vertebrata</taxon>
        <taxon>Euteleostomi</taxon>
        <taxon>Actinopterygii</taxon>
        <taxon>Neopterygii</taxon>
        <taxon>Teleostei</taxon>
        <taxon>Neoteleostei</taxon>
        <taxon>Acanthomorphata</taxon>
        <taxon>Eupercaria</taxon>
        <taxon>Perciformes</taxon>
        <taxon>Cottioidei</taxon>
        <taxon>Cottales</taxon>
        <taxon>Liparidae</taxon>
        <taxon>Liparis</taxon>
    </lineage>
</organism>
<feature type="compositionally biased region" description="Basic and acidic residues" evidence="1">
    <location>
        <begin position="98"/>
        <end position="117"/>
    </location>
</feature>
<keyword evidence="3" id="KW-1185">Reference proteome</keyword>
<sequence>MACISHHITHALPTGLRSAVRSEWLLASLTVAPQLQALLLVGEAHAVVAVGHPVLADGAVQQVDVGGAVRGRPGAVLGQVAGARRAPAQGARLLQLTERGKHERGRAEGAHRDDHSM</sequence>
<dbReference type="EMBL" id="SRLO01001681">
    <property type="protein sequence ID" value="TNN35950.1"/>
    <property type="molecule type" value="Genomic_DNA"/>
</dbReference>
<evidence type="ECO:0000313" key="3">
    <source>
        <dbReference type="Proteomes" id="UP000314294"/>
    </source>
</evidence>
<reference evidence="2 3" key="1">
    <citation type="submission" date="2019-03" db="EMBL/GenBank/DDBJ databases">
        <title>First draft genome of Liparis tanakae, snailfish: a comprehensive survey of snailfish specific genes.</title>
        <authorList>
            <person name="Kim W."/>
            <person name="Song I."/>
            <person name="Jeong J.-H."/>
            <person name="Kim D."/>
            <person name="Kim S."/>
            <person name="Ryu S."/>
            <person name="Song J.Y."/>
            <person name="Lee S.K."/>
        </authorList>
    </citation>
    <scope>NUCLEOTIDE SEQUENCE [LARGE SCALE GENOMIC DNA]</scope>
    <source>
        <tissue evidence="2">Muscle</tissue>
    </source>
</reference>
<gene>
    <name evidence="2" type="ORF">EYF80_053888</name>
</gene>
<accession>A0A4Z2F515</accession>
<dbReference type="Proteomes" id="UP000314294">
    <property type="component" value="Unassembled WGS sequence"/>
</dbReference>
<comment type="caution">
    <text evidence="2">The sequence shown here is derived from an EMBL/GenBank/DDBJ whole genome shotgun (WGS) entry which is preliminary data.</text>
</comment>
<evidence type="ECO:0000313" key="2">
    <source>
        <dbReference type="EMBL" id="TNN35950.1"/>
    </source>
</evidence>
<proteinExistence type="predicted"/>
<feature type="region of interest" description="Disordered" evidence="1">
    <location>
        <begin position="97"/>
        <end position="117"/>
    </location>
</feature>
<name>A0A4Z2F515_9TELE</name>
<protein>
    <submittedName>
        <fullName evidence="2">Uncharacterized protein</fullName>
    </submittedName>
</protein>